<evidence type="ECO:0000313" key="2">
    <source>
        <dbReference type="EMBL" id="ERK28958.1"/>
    </source>
</evidence>
<dbReference type="InterPro" id="IPR024405">
    <property type="entry name" value="Phage_BhlA/UviB"/>
</dbReference>
<evidence type="ECO:0008006" key="4">
    <source>
        <dbReference type="Google" id="ProtNLM"/>
    </source>
</evidence>
<keyword evidence="1" id="KW-1133">Transmembrane helix</keyword>
<organism evidence="2 3">
    <name type="scientific">Clostridium intestinale URNW</name>
    <dbReference type="NCBI Taxonomy" id="1294142"/>
    <lineage>
        <taxon>Bacteria</taxon>
        <taxon>Bacillati</taxon>
        <taxon>Bacillota</taxon>
        <taxon>Clostridia</taxon>
        <taxon>Eubacteriales</taxon>
        <taxon>Clostridiaceae</taxon>
        <taxon>Clostridium</taxon>
    </lineage>
</organism>
<protein>
    <recommendedName>
        <fullName evidence="4">UviB-like protein</fullName>
    </recommendedName>
</protein>
<sequence>MEEQILKLASTQGIWAVLSFILIYYIVKTQEKRDIRQEERETNYQDIINKLTDKLNILDDIQEDIKDIKTINQK</sequence>
<dbReference type="eggNOG" id="ENOG50333H5">
    <property type="taxonomic scope" value="Bacteria"/>
</dbReference>
<dbReference type="EMBL" id="APJA01000023">
    <property type="protein sequence ID" value="ERK28958.1"/>
    <property type="molecule type" value="Genomic_DNA"/>
</dbReference>
<name>U2NIJ0_9CLOT</name>
<keyword evidence="1" id="KW-0472">Membrane</keyword>
<evidence type="ECO:0000313" key="3">
    <source>
        <dbReference type="Proteomes" id="UP000016721"/>
    </source>
</evidence>
<reference evidence="2 3" key="1">
    <citation type="journal article" date="2013" name="Genome Announc.">
        <title>Draft Genome Sequence of the Hydrogen- and Ethanol-Producing Bacterium Clostridium intestinale Strain URNW.</title>
        <authorList>
            <person name="Lal S."/>
            <person name="Ramachandran U."/>
            <person name="Zhang X."/>
            <person name="Sparling R."/>
            <person name="Levin D.B."/>
        </authorList>
    </citation>
    <scope>NUCLEOTIDE SEQUENCE [LARGE SCALE GENOMIC DNA]</scope>
    <source>
        <strain evidence="2 3">URNW</strain>
    </source>
</reference>
<dbReference type="PATRIC" id="fig|1294142.3.peg.3956"/>
<keyword evidence="3" id="KW-1185">Reference proteome</keyword>
<dbReference type="Pfam" id="PF10960">
    <property type="entry name" value="Holin_BhlA"/>
    <property type="match status" value="1"/>
</dbReference>
<proteinExistence type="predicted"/>
<keyword evidence="1" id="KW-0812">Transmembrane</keyword>
<dbReference type="RefSeq" id="WP_021803718.1">
    <property type="nucleotide sequence ID" value="NZ_KI273145.1"/>
</dbReference>
<gene>
    <name evidence="2" type="ORF">CINTURNW_3791</name>
</gene>
<dbReference type="HOGENOM" id="CLU_188958_1_0_9"/>
<evidence type="ECO:0000256" key="1">
    <source>
        <dbReference type="SAM" id="Phobius"/>
    </source>
</evidence>
<feature type="transmembrane region" description="Helical" evidence="1">
    <location>
        <begin position="6"/>
        <end position="27"/>
    </location>
</feature>
<dbReference type="OrthoDB" id="2680433at2"/>
<dbReference type="AlphaFoldDB" id="U2NIJ0"/>
<dbReference type="Proteomes" id="UP000016721">
    <property type="component" value="Unassembled WGS sequence"/>
</dbReference>
<comment type="caution">
    <text evidence="2">The sequence shown here is derived from an EMBL/GenBank/DDBJ whole genome shotgun (WGS) entry which is preliminary data.</text>
</comment>
<accession>U2NIJ0</accession>